<dbReference type="Proteomes" id="UP000195814">
    <property type="component" value="Chromosome"/>
</dbReference>
<feature type="domain" description="Polymerase nucleotidyl transferase" evidence="1">
    <location>
        <begin position="27"/>
        <end position="72"/>
    </location>
</feature>
<evidence type="ECO:0000313" key="5">
    <source>
        <dbReference type="Proteomes" id="UP000195814"/>
    </source>
</evidence>
<dbReference type="GO" id="GO:0016779">
    <property type="term" value="F:nucleotidyltransferase activity"/>
    <property type="evidence" value="ECO:0007669"/>
    <property type="project" value="InterPro"/>
</dbReference>
<keyword evidence="4" id="KW-1185">Reference proteome</keyword>
<dbReference type="Proteomes" id="UP000195729">
    <property type="component" value="Chromosome"/>
</dbReference>
<sequence length="267" mass="29604">MSVELNGFISVPQPGRIQPVFDGVVAEVITRLTSQFPTLIHSIYIYGSVARGDALPGRSDLDLTVIFATQPDVATLQKIDAVQKLAENNHPQVSKIDFDCGVLTEVLSDENRLSWGYWLKHHCVCVYGENLSLRFDPFRPSPAIALAVNGDFMAVIRRLVCQIQNTDAPLRQRQWLRSAARKAIRATSILRGAEDTDWPDSLQQHAEKFMTRYPQLSSATRTLVALCTASDGDIRQDCEAVLAFAHRLQQEHADGISSSSETGNNIL</sequence>
<dbReference type="EMBL" id="CP015579">
    <property type="protein sequence ID" value="ARU95587.1"/>
    <property type="molecule type" value="Genomic_DNA"/>
</dbReference>
<evidence type="ECO:0000313" key="4">
    <source>
        <dbReference type="Proteomes" id="UP000195729"/>
    </source>
</evidence>
<gene>
    <name evidence="2" type="ORF">A7K98_18740</name>
    <name evidence="3" type="ORF">A7K99_18725</name>
</gene>
<dbReference type="EMBL" id="CP015581">
    <property type="protein sequence ID" value="ARU99628.1"/>
    <property type="molecule type" value="Genomic_DNA"/>
</dbReference>
<evidence type="ECO:0000313" key="2">
    <source>
        <dbReference type="EMBL" id="ARU95587.1"/>
    </source>
</evidence>
<dbReference type="Gene3D" id="3.30.460.10">
    <property type="entry name" value="Beta Polymerase, domain 2"/>
    <property type="match status" value="1"/>
</dbReference>
<dbReference type="InterPro" id="IPR002934">
    <property type="entry name" value="Polymerase_NTP_transf_dom"/>
</dbReference>
<dbReference type="RefSeq" id="WP_087489937.1">
    <property type="nucleotide sequence ID" value="NZ_CP015579.1"/>
</dbReference>
<name>A0A1Y0LQ03_TATCI</name>
<accession>A0A1Y0LQ03</accession>
<reference evidence="4 5" key="1">
    <citation type="submission" date="2016-05" db="EMBL/GenBank/DDBJ databases">
        <title>Complete genome sequence of two 2,5-diketo-D-glunonic acid producing strain Tatumella citrea.</title>
        <authorList>
            <person name="Duan C."/>
            <person name="Yang J."/>
            <person name="Yang S."/>
        </authorList>
    </citation>
    <scope>NUCLEOTIDE SEQUENCE [LARGE SCALE GENOMIC DNA]</scope>
    <source>
        <strain evidence="3 4">ATCC 39140</strain>
        <strain evidence="2 5">DSM 13699</strain>
    </source>
</reference>
<dbReference type="AlphaFoldDB" id="A0A1Y0LQ03"/>
<proteinExistence type="predicted"/>
<dbReference type="CDD" id="cd05403">
    <property type="entry name" value="NT_KNTase_like"/>
    <property type="match status" value="1"/>
</dbReference>
<dbReference type="KEGG" id="tci:A7K98_18740"/>
<dbReference type="PROSITE" id="PS50152">
    <property type="entry name" value="25A_SYNTH_3"/>
    <property type="match status" value="1"/>
</dbReference>
<dbReference type="InterPro" id="IPR043519">
    <property type="entry name" value="NT_sf"/>
</dbReference>
<organism evidence="2 5">
    <name type="scientific">Tatumella citrea</name>
    <name type="common">Pantoea citrea</name>
    <dbReference type="NCBI Taxonomy" id="53336"/>
    <lineage>
        <taxon>Bacteria</taxon>
        <taxon>Pseudomonadati</taxon>
        <taxon>Pseudomonadota</taxon>
        <taxon>Gammaproteobacteria</taxon>
        <taxon>Enterobacterales</taxon>
        <taxon>Erwiniaceae</taxon>
        <taxon>Tatumella</taxon>
    </lineage>
</organism>
<protein>
    <recommendedName>
        <fullName evidence="1">Polymerase nucleotidyl transferase domain-containing protein</fullName>
    </recommendedName>
</protein>
<dbReference type="Pfam" id="PF01909">
    <property type="entry name" value="NTP_transf_2"/>
    <property type="match status" value="1"/>
</dbReference>
<dbReference type="OrthoDB" id="3422944at2"/>
<evidence type="ECO:0000259" key="1">
    <source>
        <dbReference type="Pfam" id="PF01909"/>
    </source>
</evidence>
<dbReference type="SUPFAM" id="SSF81301">
    <property type="entry name" value="Nucleotidyltransferase"/>
    <property type="match status" value="1"/>
</dbReference>
<evidence type="ECO:0000313" key="3">
    <source>
        <dbReference type="EMBL" id="ARU99628.1"/>
    </source>
</evidence>